<name>A0AAE3DMG0_9FIRM</name>
<organism evidence="2 3">
    <name type="scientific">Gallintestinimicrobium propionicum</name>
    <dbReference type="NCBI Taxonomy" id="2981770"/>
    <lineage>
        <taxon>Bacteria</taxon>
        <taxon>Bacillati</taxon>
        <taxon>Bacillota</taxon>
        <taxon>Clostridia</taxon>
        <taxon>Lachnospirales</taxon>
        <taxon>Lachnospiraceae</taxon>
        <taxon>Gallintestinimicrobium</taxon>
    </lineage>
</organism>
<gene>
    <name evidence="2" type="ORF">LKD45_07010</name>
</gene>
<accession>A0AAE3DMG0</accession>
<evidence type="ECO:0000313" key="3">
    <source>
        <dbReference type="Proteomes" id="UP001199355"/>
    </source>
</evidence>
<keyword evidence="3" id="KW-1185">Reference proteome</keyword>
<dbReference type="Proteomes" id="UP001199355">
    <property type="component" value="Unassembled WGS sequence"/>
</dbReference>
<protein>
    <submittedName>
        <fullName evidence="2">Uncharacterized protein</fullName>
    </submittedName>
</protein>
<evidence type="ECO:0000256" key="1">
    <source>
        <dbReference type="SAM" id="MobiDB-lite"/>
    </source>
</evidence>
<proteinExistence type="predicted"/>
<feature type="region of interest" description="Disordered" evidence="1">
    <location>
        <begin position="73"/>
        <end position="94"/>
    </location>
</feature>
<dbReference type="RefSeq" id="WP_308728126.1">
    <property type="nucleotide sequence ID" value="NZ_JAJEQF010000014.1"/>
</dbReference>
<evidence type="ECO:0000313" key="2">
    <source>
        <dbReference type="EMBL" id="MCC2167447.1"/>
    </source>
</evidence>
<sequence>MTGIVCLDQEDGLLFNGRRQSRDRVVTEKILSMTEGKPLWMSAYSRRIFPEDAPVCVAEDLVGKLEELAESARKDAEQVESAQEELEREEAAQKKPWQQPGEAAFCLIEEAVNLENEMIDEWIVFRWKRVYPADVFLKFPADDWEKELIETFAGYSHEEIDLERYRKKDRAKFFCETEEPADRTKNFRQGQKKL</sequence>
<dbReference type="AlphaFoldDB" id="A0AAE3DMG0"/>
<reference evidence="2 3" key="1">
    <citation type="submission" date="2021-10" db="EMBL/GenBank/DDBJ databases">
        <title>Anaerobic single-cell dispensing facilitates the cultivation of human gut bacteria.</title>
        <authorList>
            <person name="Afrizal A."/>
        </authorList>
    </citation>
    <scope>NUCLEOTIDE SEQUENCE [LARGE SCALE GENOMIC DNA]</scope>
    <source>
        <strain evidence="2 3">CLA-AA-H244</strain>
    </source>
</reference>
<dbReference type="EMBL" id="JAJEQF010000014">
    <property type="protein sequence ID" value="MCC2167447.1"/>
    <property type="molecule type" value="Genomic_DNA"/>
</dbReference>
<comment type="caution">
    <text evidence="2">The sequence shown here is derived from an EMBL/GenBank/DDBJ whole genome shotgun (WGS) entry which is preliminary data.</text>
</comment>